<comment type="subcellular location">
    <subcellularLocation>
        <location evidence="1">Membrane</location>
        <topology evidence="1">Multi-pass membrane protein</topology>
    </subcellularLocation>
</comment>
<evidence type="ECO:0000256" key="6">
    <source>
        <dbReference type="ARBA" id="ARBA00023136"/>
    </source>
</evidence>
<organism evidence="13 14">
    <name type="scientific">Calocera viscosa (strain TUFC12733)</name>
    <dbReference type="NCBI Taxonomy" id="1330018"/>
    <lineage>
        <taxon>Eukaryota</taxon>
        <taxon>Fungi</taxon>
        <taxon>Dikarya</taxon>
        <taxon>Basidiomycota</taxon>
        <taxon>Agaricomycotina</taxon>
        <taxon>Dacrymycetes</taxon>
        <taxon>Dacrymycetales</taxon>
        <taxon>Dacrymycetaceae</taxon>
        <taxon>Calocera</taxon>
    </lineage>
</organism>
<feature type="transmembrane region" description="Helical" evidence="9">
    <location>
        <begin position="584"/>
        <end position="603"/>
    </location>
</feature>
<feature type="transmembrane region" description="Helical" evidence="9">
    <location>
        <begin position="543"/>
        <end position="563"/>
    </location>
</feature>
<feature type="transmembrane region" description="Helical" evidence="9">
    <location>
        <begin position="647"/>
        <end position="667"/>
    </location>
</feature>
<feature type="compositionally biased region" description="Pro residues" evidence="8">
    <location>
        <begin position="1036"/>
        <end position="1051"/>
    </location>
</feature>
<feature type="transmembrane region" description="Helical" evidence="9">
    <location>
        <begin position="428"/>
        <end position="452"/>
    </location>
</feature>
<evidence type="ECO:0000313" key="14">
    <source>
        <dbReference type="Proteomes" id="UP000076738"/>
    </source>
</evidence>
<dbReference type="PANTHER" id="PTHR13018">
    <property type="entry name" value="PROBABLE MEMBRANE PROTEIN DUF221-RELATED"/>
    <property type="match status" value="1"/>
</dbReference>
<evidence type="ECO:0000259" key="11">
    <source>
        <dbReference type="Pfam" id="PF13967"/>
    </source>
</evidence>
<sequence>MSNSSDAPDAGQIAQDFIQAYNEKLSAVVPQAVGSQIALMSIISLVTILAFNVLRPKNKIIYEPKSKYFEGDKRPPKITNGFFDWVRPLLTTKEDGLMHLIGLDAVAYLRFLRMLRYIFIIIAVLVVAVLIPVNVVYTKNNTTNYNTLSMLTIGSVSGNILYVHVGMTYLITFIILGFVYMNWRRMVELRRQFFHSPEYLESFYARTLMIRHVPPEFQSDRGIQAIFQSLQAPYPTSDVYIGRHVGNLPELLEYHNETVRDLEHKLVSYLKGGKVGTKRPTIKLGAKMGCGGETVDAIDYYTEKIKKLEASIQDARAKIDLRKAEDYGFASMASITYAHLVARMTYNKKPQDTKITMAPNPKDIIWKNLTLDRSTRARLRVWGFLILTIVCFFYTIPLLAISALANLAALTNLPGLEFLDKWQQASNLTFSIVSGVLPPAVSGLFGYFLPIMMRRLTKYAGTITRSQTDAQVVARYYAFLVISQFLVFSLIGVAFDAISKIVNDVDNHLSAAAVLNDLSSALPGQIQSTYVSQSNYWLTWYPLRGFLVFFDLAQLINLVWISIRTHLFGRTPRDIRDWTKPPSFDFAIYFSNILFMSTVALLYAPLAPLVPVMAAIVMWICSFIYKYQLMFVFTTKVESGGHLWNVVINRLLIATVFMHLLMALTMWLGAGRLAAISMAPPIVIVLVFKIYTSRVFNSRFMFLSADGTELGSNKLHSQRQDVKKSRLEKRFGHPALHAELFTPMLHANMAKLLPEVYHGRLTYGTTKVAEYGNQKLEAQVAGGLTIASVEQSDLEYDPQLYQRDRGEEDWDARSVASTAIMGSPQELKPTFVPLVDGHHGLEKPKVPGFDAYMHYGPGHQAGASTTSLASSQDDAELNRLDYHVDDSRPLLNRQISGDTLVPRPHSPMTYPPTYSSPLVPQGMGPAPDMTRARTPTMEALLPRSRTPTADSLSYAPRPGPPSRQPTAEWTSVPVNQARPGPPSRQATATWDATGAVPQPRPMPPSRQQTANWEPAGPGSRGPTPPSRQQTANWNGPPQPYGQPPRPNPPSRQPTADSTNMAGRGAYGSNMPR</sequence>
<evidence type="ECO:0000256" key="9">
    <source>
        <dbReference type="SAM" id="Phobius"/>
    </source>
</evidence>
<comment type="similarity">
    <text evidence="2">Belongs to the CSC1 (TC 1.A.17) family.</text>
</comment>
<dbReference type="Proteomes" id="UP000076738">
    <property type="component" value="Unassembled WGS sequence"/>
</dbReference>
<keyword evidence="14" id="KW-1185">Reference proteome</keyword>
<name>A0A167G9Z1_CALVF</name>
<feature type="compositionally biased region" description="Low complexity" evidence="8">
    <location>
        <begin position="906"/>
        <end position="917"/>
    </location>
</feature>
<dbReference type="InterPro" id="IPR003864">
    <property type="entry name" value="CSC1/OSCA1-like_7TM"/>
</dbReference>
<evidence type="ECO:0000256" key="2">
    <source>
        <dbReference type="ARBA" id="ARBA00007779"/>
    </source>
</evidence>
<evidence type="ECO:0000256" key="8">
    <source>
        <dbReference type="SAM" id="MobiDB-lite"/>
    </source>
</evidence>
<evidence type="ECO:0000256" key="7">
    <source>
        <dbReference type="SAM" id="Coils"/>
    </source>
</evidence>
<feature type="compositionally biased region" description="Polar residues" evidence="8">
    <location>
        <begin position="964"/>
        <end position="974"/>
    </location>
</feature>
<dbReference type="InterPro" id="IPR045122">
    <property type="entry name" value="Csc1-like"/>
</dbReference>
<accession>A0A167G9Z1</accession>
<keyword evidence="4 9" id="KW-0812">Transmembrane</keyword>
<dbReference type="PANTHER" id="PTHR13018:SF149">
    <property type="entry name" value="DOMAIN PROTEIN, PUTATIVE (AFU_ORTHOLOGUE AFUA_3G11660)-RELATED"/>
    <property type="match status" value="1"/>
</dbReference>
<dbReference type="Pfam" id="PF14703">
    <property type="entry name" value="PHM7_cyt"/>
    <property type="match status" value="1"/>
</dbReference>
<keyword evidence="7" id="KW-0175">Coiled coil</keyword>
<dbReference type="InterPro" id="IPR027815">
    <property type="entry name" value="CSC1/OSCA1-like_cyt"/>
</dbReference>
<feature type="transmembrane region" description="Helical" evidence="9">
    <location>
        <begin position="160"/>
        <end position="181"/>
    </location>
</feature>
<feature type="domain" description="CSC1/OSCA1-like cytosolic" evidence="12">
    <location>
        <begin position="205"/>
        <end position="368"/>
    </location>
</feature>
<feature type="coiled-coil region" evidence="7">
    <location>
        <begin position="298"/>
        <end position="325"/>
    </location>
</feature>
<protein>
    <submittedName>
        <fullName evidence="13">DUF221-domain-containing protein</fullName>
    </submittedName>
</protein>
<evidence type="ECO:0000259" key="10">
    <source>
        <dbReference type="Pfam" id="PF02714"/>
    </source>
</evidence>
<dbReference type="EMBL" id="KV417344">
    <property type="protein sequence ID" value="KZO90338.1"/>
    <property type="molecule type" value="Genomic_DNA"/>
</dbReference>
<feature type="transmembrane region" description="Helical" evidence="9">
    <location>
        <begin position="117"/>
        <end position="137"/>
    </location>
</feature>
<evidence type="ECO:0000256" key="4">
    <source>
        <dbReference type="ARBA" id="ARBA00022692"/>
    </source>
</evidence>
<feature type="domain" description="CSC1/OSCA1-like 7TM region" evidence="10">
    <location>
        <begin position="381"/>
        <end position="665"/>
    </location>
</feature>
<dbReference type="AlphaFoldDB" id="A0A167G9Z1"/>
<gene>
    <name evidence="13" type="ORF">CALVIDRAFT_542742</name>
</gene>
<keyword evidence="5 9" id="KW-1133">Transmembrane helix</keyword>
<dbReference type="GO" id="GO:0005886">
    <property type="term" value="C:plasma membrane"/>
    <property type="evidence" value="ECO:0007669"/>
    <property type="project" value="TreeGrafter"/>
</dbReference>
<evidence type="ECO:0000259" key="12">
    <source>
        <dbReference type="Pfam" id="PF14703"/>
    </source>
</evidence>
<dbReference type="InterPro" id="IPR032880">
    <property type="entry name" value="CSC1/OSCA1-like_N"/>
</dbReference>
<feature type="transmembrane region" description="Helical" evidence="9">
    <location>
        <begin position="381"/>
        <end position="408"/>
    </location>
</feature>
<feature type="region of interest" description="Disordered" evidence="8">
    <location>
        <begin position="896"/>
        <end position="1072"/>
    </location>
</feature>
<feature type="transmembrane region" description="Helical" evidence="9">
    <location>
        <begin position="33"/>
        <end position="54"/>
    </location>
</feature>
<evidence type="ECO:0000256" key="5">
    <source>
        <dbReference type="ARBA" id="ARBA00022989"/>
    </source>
</evidence>
<evidence type="ECO:0000256" key="3">
    <source>
        <dbReference type="ARBA" id="ARBA00022448"/>
    </source>
</evidence>
<dbReference type="Pfam" id="PF02714">
    <property type="entry name" value="RSN1_7TM"/>
    <property type="match status" value="1"/>
</dbReference>
<dbReference type="GO" id="GO:0005227">
    <property type="term" value="F:calcium-activated cation channel activity"/>
    <property type="evidence" value="ECO:0007669"/>
    <property type="project" value="InterPro"/>
</dbReference>
<proteinExistence type="inferred from homology"/>
<feature type="transmembrane region" description="Helical" evidence="9">
    <location>
        <begin position="609"/>
        <end position="627"/>
    </location>
</feature>
<feature type="transmembrane region" description="Helical" evidence="9">
    <location>
        <begin position="473"/>
        <end position="495"/>
    </location>
</feature>
<keyword evidence="3" id="KW-0813">Transport</keyword>
<dbReference type="OrthoDB" id="2150324at2759"/>
<evidence type="ECO:0000313" key="13">
    <source>
        <dbReference type="EMBL" id="KZO90338.1"/>
    </source>
</evidence>
<keyword evidence="6 9" id="KW-0472">Membrane</keyword>
<reference evidence="13 14" key="1">
    <citation type="journal article" date="2016" name="Mol. Biol. Evol.">
        <title>Comparative Genomics of Early-Diverging Mushroom-Forming Fungi Provides Insights into the Origins of Lignocellulose Decay Capabilities.</title>
        <authorList>
            <person name="Nagy L.G."/>
            <person name="Riley R."/>
            <person name="Tritt A."/>
            <person name="Adam C."/>
            <person name="Daum C."/>
            <person name="Floudas D."/>
            <person name="Sun H."/>
            <person name="Yadav J.S."/>
            <person name="Pangilinan J."/>
            <person name="Larsson K.H."/>
            <person name="Matsuura K."/>
            <person name="Barry K."/>
            <person name="Labutti K."/>
            <person name="Kuo R."/>
            <person name="Ohm R.A."/>
            <person name="Bhattacharya S.S."/>
            <person name="Shirouzu T."/>
            <person name="Yoshinaga Y."/>
            <person name="Martin F.M."/>
            <person name="Grigoriev I.V."/>
            <person name="Hibbett D.S."/>
        </authorList>
    </citation>
    <scope>NUCLEOTIDE SEQUENCE [LARGE SCALE GENOMIC DNA]</scope>
    <source>
        <strain evidence="13 14">TUFC12733</strain>
    </source>
</reference>
<feature type="domain" description="CSC1/OSCA1-like N-terminal transmembrane" evidence="11">
    <location>
        <begin position="33"/>
        <end position="180"/>
    </location>
</feature>
<dbReference type="Pfam" id="PF13967">
    <property type="entry name" value="RSN1_TM"/>
    <property type="match status" value="1"/>
</dbReference>
<evidence type="ECO:0000256" key="1">
    <source>
        <dbReference type="ARBA" id="ARBA00004141"/>
    </source>
</evidence>